<protein>
    <submittedName>
        <fullName evidence="2">Uncharacterized protein</fullName>
    </submittedName>
</protein>
<proteinExistence type="predicted"/>
<reference evidence="2" key="2">
    <citation type="submission" date="2020-09" db="EMBL/GenBank/DDBJ databases">
        <authorList>
            <person name="Sun Q."/>
            <person name="Ohkuma M."/>
        </authorList>
    </citation>
    <scope>NUCLEOTIDE SEQUENCE</scope>
    <source>
        <strain evidence="2">JCM 4386</strain>
    </source>
</reference>
<name>A0A918FVN3_9ACTN</name>
<comment type="caution">
    <text evidence="2">The sequence shown here is derived from an EMBL/GenBank/DDBJ whole genome shotgun (WGS) entry which is preliminary data.</text>
</comment>
<evidence type="ECO:0000313" key="2">
    <source>
        <dbReference type="EMBL" id="GGR91154.1"/>
    </source>
</evidence>
<dbReference type="EMBL" id="BMTL01000012">
    <property type="protein sequence ID" value="GGR91154.1"/>
    <property type="molecule type" value="Genomic_DNA"/>
</dbReference>
<evidence type="ECO:0000256" key="1">
    <source>
        <dbReference type="SAM" id="MobiDB-lite"/>
    </source>
</evidence>
<organism evidence="2 3">
    <name type="scientific">Streptomyces humidus</name>
    <dbReference type="NCBI Taxonomy" id="52259"/>
    <lineage>
        <taxon>Bacteria</taxon>
        <taxon>Bacillati</taxon>
        <taxon>Actinomycetota</taxon>
        <taxon>Actinomycetes</taxon>
        <taxon>Kitasatosporales</taxon>
        <taxon>Streptomycetaceae</taxon>
        <taxon>Streptomyces</taxon>
    </lineage>
</organism>
<reference evidence="2" key="1">
    <citation type="journal article" date="2014" name="Int. J. Syst. Evol. Microbiol.">
        <title>Complete genome sequence of Corynebacterium casei LMG S-19264T (=DSM 44701T), isolated from a smear-ripened cheese.</title>
        <authorList>
            <consortium name="US DOE Joint Genome Institute (JGI-PGF)"/>
            <person name="Walter F."/>
            <person name="Albersmeier A."/>
            <person name="Kalinowski J."/>
            <person name="Ruckert C."/>
        </authorList>
    </citation>
    <scope>NUCLEOTIDE SEQUENCE</scope>
    <source>
        <strain evidence="2">JCM 4386</strain>
    </source>
</reference>
<feature type="compositionally biased region" description="Low complexity" evidence="1">
    <location>
        <begin position="29"/>
        <end position="49"/>
    </location>
</feature>
<sequence>MPGSLVADVPSGAHVITTIGSPPEPPVVPGTAPHPTASDAQAATAPAERAAARTDLVKRKERGRKVLRVDVRRLPVMNTHDSVTSPTQE</sequence>
<accession>A0A918FVN3</accession>
<gene>
    <name evidence="2" type="ORF">GCM10010269_32930</name>
</gene>
<dbReference type="AlphaFoldDB" id="A0A918FVN3"/>
<evidence type="ECO:0000313" key="3">
    <source>
        <dbReference type="Proteomes" id="UP000606194"/>
    </source>
</evidence>
<feature type="region of interest" description="Disordered" evidence="1">
    <location>
        <begin position="15"/>
        <end position="58"/>
    </location>
</feature>
<dbReference type="Proteomes" id="UP000606194">
    <property type="component" value="Unassembled WGS sequence"/>
</dbReference>
<keyword evidence="3" id="KW-1185">Reference proteome</keyword>